<dbReference type="PANTHER" id="PTHR21089:SF1">
    <property type="entry name" value="BIFUNCTIONAL 3-DEHYDROQUINATE DEHYDRATASE_SHIKIMATE DEHYDROGENASE, CHLOROPLASTIC"/>
    <property type="match status" value="1"/>
</dbReference>
<keyword evidence="5" id="KW-1185">Reference proteome</keyword>
<evidence type="ECO:0000313" key="4">
    <source>
        <dbReference type="EMBL" id="RII43201.1"/>
    </source>
</evidence>
<dbReference type="GO" id="GO:0005829">
    <property type="term" value="C:cytosol"/>
    <property type="evidence" value="ECO:0007669"/>
    <property type="project" value="TreeGrafter"/>
</dbReference>
<evidence type="ECO:0000256" key="1">
    <source>
        <dbReference type="ARBA" id="ARBA00004871"/>
    </source>
</evidence>
<feature type="domain" description="Shikimate dehydrogenase substrate binding N-terminal" evidence="3">
    <location>
        <begin position="5"/>
        <end position="88"/>
    </location>
</feature>
<organism evidence="4 5">
    <name type="scientific">Galactobacter valiniphilus</name>
    <dbReference type="NCBI Taxonomy" id="2676122"/>
    <lineage>
        <taxon>Bacteria</taxon>
        <taxon>Bacillati</taxon>
        <taxon>Actinomycetota</taxon>
        <taxon>Actinomycetes</taxon>
        <taxon>Micrococcales</taxon>
        <taxon>Micrococcaceae</taxon>
        <taxon>Galactobacter</taxon>
    </lineage>
</organism>
<dbReference type="InterPro" id="IPR022893">
    <property type="entry name" value="Shikimate_DH_fam"/>
</dbReference>
<protein>
    <submittedName>
        <fullName evidence="4">Shikimate dehydrogenase</fullName>
        <ecNumber evidence="4">1.1.1.25</ecNumber>
    </submittedName>
</protein>
<dbReference type="InterPro" id="IPR036291">
    <property type="entry name" value="NAD(P)-bd_dom_sf"/>
</dbReference>
<dbReference type="GO" id="GO:0009423">
    <property type="term" value="P:chorismate biosynthetic process"/>
    <property type="evidence" value="ECO:0007669"/>
    <property type="project" value="TreeGrafter"/>
</dbReference>
<comment type="pathway">
    <text evidence="1">Metabolic intermediate biosynthesis; chorismate biosynthesis; chorismate from D-erythrose 4-phosphate and phosphoenolpyruvate: step 4/7.</text>
</comment>
<dbReference type="SUPFAM" id="SSF51735">
    <property type="entry name" value="NAD(P)-binding Rossmann-fold domains"/>
    <property type="match status" value="1"/>
</dbReference>
<evidence type="ECO:0000259" key="3">
    <source>
        <dbReference type="Pfam" id="PF08501"/>
    </source>
</evidence>
<evidence type="ECO:0000313" key="5">
    <source>
        <dbReference type="Proteomes" id="UP000265419"/>
    </source>
</evidence>
<dbReference type="Gene3D" id="3.40.50.720">
    <property type="entry name" value="NAD(P)-binding Rossmann-like Domain"/>
    <property type="match status" value="1"/>
</dbReference>
<dbReference type="Pfam" id="PF08501">
    <property type="entry name" value="Shikimate_dh_N"/>
    <property type="match status" value="1"/>
</dbReference>
<keyword evidence="2" id="KW-0057">Aromatic amino acid biosynthesis</keyword>
<dbReference type="InterPro" id="IPR013708">
    <property type="entry name" value="Shikimate_DH-bd_N"/>
</dbReference>
<proteinExistence type="predicted"/>
<dbReference type="InterPro" id="IPR046346">
    <property type="entry name" value="Aminoacid_DH-like_N_sf"/>
</dbReference>
<dbReference type="AlphaFoldDB" id="A0A399JCC1"/>
<dbReference type="EMBL" id="QQXK01000005">
    <property type="protein sequence ID" value="RII43201.1"/>
    <property type="molecule type" value="Genomic_DNA"/>
</dbReference>
<dbReference type="GO" id="GO:0050661">
    <property type="term" value="F:NADP binding"/>
    <property type="evidence" value="ECO:0007669"/>
    <property type="project" value="TreeGrafter"/>
</dbReference>
<keyword evidence="2" id="KW-0028">Amino-acid biosynthesis</keyword>
<dbReference type="Proteomes" id="UP000265419">
    <property type="component" value="Unassembled WGS sequence"/>
</dbReference>
<comment type="caution">
    <text evidence="4">The sequence shown here is derived from an EMBL/GenBank/DDBJ whole genome shotgun (WGS) entry which is preliminary data.</text>
</comment>
<dbReference type="PANTHER" id="PTHR21089">
    <property type="entry name" value="SHIKIMATE DEHYDROGENASE"/>
    <property type="match status" value="1"/>
</dbReference>
<gene>
    <name evidence="4" type="ORF">DWB68_03590</name>
</gene>
<dbReference type="NCBIfam" id="NF001311">
    <property type="entry name" value="PRK00258.1-3"/>
    <property type="match status" value="1"/>
</dbReference>
<accession>A0A399JCC1</accession>
<dbReference type="EC" id="1.1.1.25" evidence="4"/>
<dbReference type="SUPFAM" id="SSF53223">
    <property type="entry name" value="Aminoacid dehydrogenase-like, N-terminal domain"/>
    <property type="match status" value="1"/>
</dbReference>
<name>A0A399JCC1_9MICC</name>
<dbReference type="GO" id="GO:0009073">
    <property type="term" value="P:aromatic amino acid family biosynthetic process"/>
    <property type="evidence" value="ECO:0007669"/>
    <property type="project" value="UniProtKB-KW"/>
</dbReference>
<keyword evidence="4" id="KW-0560">Oxidoreductase</keyword>
<dbReference type="GO" id="GO:0019632">
    <property type="term" value="P:shikimate metabolic process"/>
    <property type="evidence" value="ECO:0007669"/>
    <property type="project" value="TreeGrafter"/>
</dbReference>
<dbReference type="GO" id="GO:0004764">
    <property type="term" value="F:shikimate 3-dehydrogenase (NADP+) activity"/>
    <property type="evidence" value="ECO:0007669"/>
    <property type="project" value="UniProtKB-EC"/>
</dbReference>
<reference evidence="4 5" key="1">
    <citation type="submission" date="2018-07" db="EMBL/GenBank/DDBJ databases">
        <title>Arthrobacter sp. nov., isolated from raw cow's milk with high bacterial count.</title>
        <authorList>
            <person name="Hahne J."/>
            <person name="Isele D."/>
            <person name="Lipski A."/>
        </authorList>
    </citation>
    <scope>NUCLEOTIDE SEQUENCE [LARGE SCALE GENOMIC DNA]</scope>
    <source>
        <strain evidence="4 5">JZ R-35</strain>
    </source>
</reference>
<dbReference type="Gene3D" id="3.40.50.10860">
    <property type="entry name" value="Leucine Dehydrogenase, chain A, domain 1"/>
    <property type="match status" value="1"/>
</dbReference>
<evidence type="ECO:0000256" key="2">
    <source>
        <dbReference type="ARBA" id="ARBA00023141"/>
    </source>
</evidence>
<sequence length="285" mass="28397">MRAAVAGQPISHSRSPLLHSTAYALLGAPIDYGRIEAGAEAAPALAARLRSEAGWTGLSATMPLKQALLAEMDELSETARLLGATNTVVVSRDADGVRLTGHNTDVEGVVLALRAAGGLRAEQPALVLGGGGTAASALAALAQLGFRHVTVAVRTPERAAPLVELGAALGLSVDVTSLTSVTRLSAPGAVVSALPPGAADASAEAVASIAGAGVPLLDVAYDPWPSPLAAAWGRAGGTPVHGLAMLVYQAIAQIELFTGDPRARQASVVAALCDAADITPAGAPL</sequence>